<dbReference type="InterPro" id="IPR001647">
    <property type="entry name" value="HTH_TetR"/>
</dbReference>
<dbReference type="PROSITE" id="PS50977">
    <property type="entry name" value="HTH_TETR_2"/>
    <property type="match status" value="1"/>
</dbReference>
<dbReference type="AlphaFoldDB" id="A0A366XCL3"/>
<keyword evidence="1 2" id="KW-0238">DNA-binding</keyword>
<evidence type="ECO:0000256" key="1">
    <source>
        <dbReference type="ARBA" id="ARBA00023125"/>
    </source>
</evidence>
<name>A0A366XCL3_9RHOB</name>
<reference evidence="4 5" key="1">
    <citation type="submission" date="2018-07" db="EMBL/GenBank/DDBJ databases">
        <title>Modular assembly of carbohydrate-degrading microbial communities in the ocean.</title>
        <authorList>
            <person name="Enke T.N."/>
            <person name="Datta M.S."/>
            <person name="Schwartzman J.A."/>
            <person name="Cermak N."/>
            <person name="Schmitz D.A."/>
            <person name="Barrere J."/>
            <person name="Cordero O.X."/>
        </authorList>
    </citation>
    <scope>NUCLEOTIDE SEQUENCE [LARGE SCALE GENOMIC DNA]</scope>
    <source>
        <strain evidence="4 5">C3M10</strain>
    </source>
</reference>
<dbReference type="InterPro" id="IPR050109">
    <property type="entry name" value="HTH-type_TetR-like_transc_reg"/>
</dbReference>
<dbReference type="PRINTS" id="PR00455">
    <property type="entry name" value="HTHTETR"/>
</dbReference>
<proteinExistence type="predicted"/>
<organism evidence="4 5">
    <name type="scientific">Phaeobacter gallaeciensis</name>
    <dbReference type="NCBI Taxonomy" id="60890"/>
    <lineage>
        <taxon>Bacteria</taxon>
        <taxon>Pseudomonadati</taxon>
        <taxon>Pseudomonadota</taxon>
        <taxon>Alphaproteobacteria</taxon>
        <taxon>Rhodobacterales</taxon>
        <taxon>Roseobacteraceae</taxon>
        <taxon>Phaeobacter</taxon>
    </lineage>
</organism>
<protein>
    <submittedName>
        <fullName evidence="4">TetR/AcrR family transcriptional regulator</fullName>
    </submittedName>
</protein>
<dbReference type="Gene3D" id="1.10.10.60">
    <property type="entry name" value="Homeodomain-like"/>
    <property type="match status" value="1"/>
</dbReference>
<evidence type="ECO:0000259" key="3">
    <source>
        <dbReference type="PROSITE" id="PS50977"/>
    </source>
</evidence>
<dbReference type="RefSeq" id="WP_113821937.1">
    <property type="nucleotide sequence ID" value="NZ_QOCE01000007.1"/>
</dbReference>
<dbReference type="OrthoDB" id="3218408at2"/>
<evidence type="ECO:0000313" key="5">
    <source>
        <dbReference type="Proteomes" id="UP000252706"/>
    </source>
</evidence>
<dbReference type="GO" id="GO:0003700">
    <property type="term" value="F:DNA-binding transcription factor activity"/>
    <property type="evidence" value="ECO:0007669"/>
    <property type="project" value="TreeGrafter"/>
</dbReference>
<feature type="DNA-binding region" description="H-T-H motif" evidence="2">
    <location>
        <begin position="33"/>
        <end position="52"/>
    </location>
</feature>
<evidence type="ECO:0000256" key="2">
    <source>
        <dbReference type="PROSITE-ProRule" id="PRU00335"/>
    </source>
</evidence>
<sequence>MTQHPPSRLRGSETLWLDAASDLLCEAGIDAVKIMPLAKRVGLSRPSFYWHFKDREALLDAMVQRWEAKNTDGLITRIDAYAENICEAIFNLFDCWLNDNLFDSRLDLAIRNWARTDTSLQQRLDQADAQRRIAIEGIFTHFGYSETEAEVRTRALLFAQTGHSSMEFQESRFKRLARIPDYVEVFTGQRPSEGDVGRFMSRHLAE</sequence>
<dbReference type="InterPro" id="IPR009057">
    <property type="entry name" value="Homeodomain-like_sf"/>
</dbReference>
<dbReference type="PANTHER" id="PTHR30055:SF237">
    <property type="entry name" value="TRANSCRIPTIONAL REPRESSOR MCE3R"/>
    <property type="match status" value="1"/>
</dbReference>
<dbReference type="EMBL" id="QOCE01000007">
    <property type="protein sequence ID" value="RBW61083.1"/>
    <property type="molecule type" value="Genomic_DNA"/>
</dbReference>
<dbReference type="Pfam" id="PF00440">
    <property type="entry name" value="TetR_N"/>
    <property type="match status" value="1"/>
</dbReference>
<gene>
    <name evidence="4" type="ORF">DS909_02855</name>
</gene>
<feature type="domain" description="HTH tetR-type" evidence="3">
    <location>
        <begin position="10"/>
        <end position="70"/>
    </location>
</feature>
<dbReference type="Proteomes" id="UP000252706">
    <property type="component" value="Unassembled WGS sequence"/>
</dbReference>
<dbReference type="SUPFAM" id="SSF46689">
    <property type="entry name" value="Homeodomain-like"/>
    <property type="match status" value="1"/>
</dbReference>
<evidence type="ECO:0000313" key="4">
    <source>
        <dbReference type="EMBL" id="RBW61083.1"/>
    </source>
</evidence>
<dbReference type="PANTHER" id="PTHR30055">
    <property type="entry name" value="HTH-TYPE TRANSCRIPTIONAL REGULATOR RUTR"/>
    <property type="match status" value="1"/>
</dbReference>
<accession>A0A366XCL3</accession>
<dbReference type="GO" id="GO:0000976">
    <property type="term" value="F:transcription cis-regulatory region binding"/>
    <property type="evidence" value="ECO:0007669"/>
    <property type="project" value="TreeGrafter"/>
</dbReference>
<comment type="caution">
    <text evidence="4">The sequence shown here is derived from an EMBL/GenBank/DDBJ whole genome shotgun (WGS) entry which is preliminary data.</text>
</comment>